<dbReference type="PANTHER" id="PTHR36505">
    <property type="entry name" value="BLR1072 PROTEIN"/>
    <property type="match status" value="1"/>
</dbReference>
<dbReference type="EMBL" id="AMGO01000036">
    <property type="protein sequence ID" value="EKE44197.1"/>
    <property type="molecule type" value="Genomic_DNA"/>
</dbReference>
<feature type="chain" id="PRO_5003858464" description="PRC-barrel domain-containing protein" evidence="1">
    <location>
        <begin position="20"/>
        <end position="107"/>
    </location>
</feature>
<dbReference type="Proteomes" id="UP000006765">
    <property type="component" value="Unassembled WGS sequence"/>
</dbReference>
<keyword evidence="4" id="KW-1185">Reference proteome</keyword>
<proteinExistence type="predicted"/>
<organism evidence="3 4">
    <name type="scientific">Oceaniovalibus guishaninsula JLT2003</name>
    <dbReference type="NCBI Taxonomy" id="1231392"/>
    <lineage>
        <taxon>Bacteria</taxon>
        <taxon>Pseudomonadati</taxon>
        <taxon>Pseudomonadota</taxon>
        <taxon>Alphaproteobacteria</taxon>
        <taxon>Rhodobacterales</taxon>
        <taxon>Roseobacteraceae</taxon>
        <taxon>Oceaniovalibus</taxon>
    </lineage>
</organism>
<comment type="caution">
    <text evidence="3">The sequence shown here is derived from an EMBL/GenBank/DDBJ whole genome shotgun (WGS) entry which is preliminary data.</text>
</comment>
<dbReference type="Pfam" id="PF05239">
    <property type="entry name" value="PRC"/>
    <property type="match status" value="1"/>
</dbReference>
<evidence type="ECO:0000256" key="1">
    <source>
        <dbReference type="SAM" id="SignalP"/>
    </source>
</evidence>
<name>K2HC66_9RHOB</name>
<dbReference type="PANTHER" id="PTHR36505:SF1">
    <property type="entry name" value="BLR1072 PROTEIN"/>
    <property type="match status" value="1"/>
</dbReference>
<dbReference type="eggNOG" id="ENOG50337WS">
    <property type="taxonomic scope" value="Bacteria"/>
</dbReference>
<evidence type="ECO:0000259" key="2">
    <source>
        <dbReference type="Pfam" id="PF05239"/>
    </source>
</evidence>
<sequence length="107" mass="11657">MKKLMIAAMFAPLAGMAFAQTADISSYTELDDVRVIGSDGQRIGEIEEVLIDSTGMPAALVVEVEDGFLDLGDKEVVITMDALTWENGHYTTTMTPDEMNALPVWDD</sequence>
<protein>
    <recommendedName>
        <fullName evidence="2">PRC-barrel domain-containing protein</fullName>
    </recommendedName>
</protein>
<dbReference type="RefSeq" id="WP_007426865.1">
    <property type="nucleotide sequence ID" value="NZ_AMGO01000036.1"/>
</dbReference>
<feature type="signal peptide" evidence="1">
    <location>
        <begin position="1"/>
        <end position="19"/>
    </location>
</feature>
<feature type="domain" description="PRC-barrel" evidence="2">
    <location>
        <begin position="24"/>
        <end position="81"/>
    </location>
</feature>
<dbReference type="STRING" id="1231392.OCGS_1713"/>
<keyword evidence="1" id="KW-0732">Signal</keyword>
<accession>K2HC66</accession>
<reference evidence="3 4" key="1">
    <citation type="journal article" date="2012" name="J. Bacteriol.">
        <title>Draft Genome Sequence of Oceaniovalibus guishaninsula JLT2003T.</title>
        <authorList>
            <person name="Tang K."/>
            <person name="Liu K."/>
            <person name="Jiao N."/>
        </authorList>
    </citation>
    <scope>NUCLEOTIDE SEQUENCE [LARGE SCALE GENOMIC DNA]</scope>
    <source>
        <strain evidence="3 4">JLT2003</strain>
    </source>
</reference>
<dbReference type="InterPro" id="IPR011033">
    <property type="entry name" value="PRC_barrel-like_sf"/>
</dbReference>
<dbReference type="SUPFAM" id="SSF50346">
    <property type="entry name" value="PRC-barrel domain"/>
    <property type="match status" value="1"/>
</dbReference>
<dbReference type="InterPro" id="IPR027275">
    <property type="entry name" value="PRC-brl_dom"/>
</dbReference>
<evidence type="ECO:0000313" key="3">
    <source>
        <dbReference type="EMBL" id="EKE44197.1"/>
    </source>
</evidence>
<dbReference type="AlphaFoldDB" id="K2HC66"/>
<gene>
    <name evidence="3" type="ORF">OCGS_1713</name>
</gene>
<dbReference type="Gene3D" id="2.30.30.240">
    <property type="entry name" value="PRC-barrel domain"/>
    <property type="match status" value="1"/>
</dbReference>
<dbReference type="OrthoDB" id="6158291at2"/>
<evidence type="ECO:0000313" key="4">
    <source>
        <dbReference type="Proteomes" id="UP000006765"/>
    </source>
</evidence>